<dbReference type="Pfam" id="PF13742">
    <property type="entry name" value="tRNA_anti_2"/>
    <property type="match status" value="1"/>
</dbReference>
<protein>
    <recommendedName>
        <fullName evidence="5">Exodeoxyribonuclease 7 large subunit</fullName>
        <ecNumber evidence="5">3.1.11.6</ecNumber>
    </recommendedName>
    <alternativeName>
        <fullName evidence="5">Exodeoxyribonuclease VII large subunit</fullName>
        <shortName evidence="5">Exonuclease VII large subunit</shortName>
    </alternativeName>
</protein>
<evidence type="ECO:0000313" key="9">
    <source>
        <dbReference type="EMBL" id="APZ96700.1"/>
    </source>
</evidence>
<proteinExistence type="inferred from homology"/>
<dbReference type="STRING" id="1891926.Fuma_06373"/>
<dbReference type="EC" id="3.1.11.6" evidence="5"/>
<dbReference type="EMBL" id="CP017641">
    <property type="protein sequence ID" value="APZ96700.1"/>
    <property type="molecule type" value="Genomic_DNA"/>
</dbReference>
<dbReference type="GO" id="GO:0008855">
    <property type="term" value="F:exodeoxyribonuclease VII activity"/>
    <property type="evidence" value="ECO:0007669"/>
    <property type="project" value="UniProtKB-UniRule"/>
</dbReference>
<dbReference type="InterPro" id="IPR020579">
    <property type="entry name" value="Exonuc_VII_lsu_C"/>
</dbReference>
<dbReference type="Proteomes" id="UP000187735">
    <property type="component" value="Chromosome"/>
</dbReference>
<dbReference type="GO" id="GO:0006308">
    <property type="term" value="P:DNA catabolic process"/>
    <property type="evidence" value="ECO:0007669"/>
    <property type="project" value="UniProtKB-UniRule"/>
</dbReference>
<dbReference type="Pfam" id="PF02601">
    <property type="entry name" value="Exonuc_VII_L"/>
    <property type="match status" value="1"/>
</dbReference>
<keyword evidence="3 5" id="KW-0378">Hydrolase</keyword>
<evidence type="ECO:0000256" key="3">
    <source>
        <dbReference type="ARBA" id="ARBA00022801"/>
    </source>
</evidence>
<evidence type="ECO:0000256" key="5">
    <source>
        <dbReference type="HAMAP-Rule" id="MF_00378"/>
    </source>
</evidence>
<comment type="subcellular location">
    <subcellularLocation>
        <location evidence="5 6">Cytoplasm</location>
    </subcellularLocation>
</comment>
<dbReference type="PANTHER" id="PTHR30008">
    <property type="entry name" value="EXODEOXYRIBONUCLEASE 7 LARGE SUBUNIT"/>
    <property type="match status" value="1"/>
</dbReference>
<dbReference type="AlphaFoldDB" id="A0A1P8WRL8"/>
<keyword evidence="4 5" id="KW-0269">Exonuclease</keyword>
<reference evidence="9 10" key="1">
    <citation type="journal article" date="2016" name="Front. Microbiol.">
        <title>Fuerstia marisgermanicae gen. nov., sp. nov., an Unusual Member of the Phylum Planctomycetes from the German Wadden Sea.</title>
        <authorList>
            <person name="Kohn T."/>
            <person name="Heuer A."/>
            <person name="Jogler M."/>
            <person name="Vollmers J."/>
            <person name="Boedeker C."/>
            <person name="Bunk B."/>
            <person name="Rast P."/>
            <person name="Borchert D."/>
            <person name="Glockner I."/>
            <person name="Freese H.M."/>
            <person name="Klenk H.P."/>
            <person name="Overmann J."/>
            <person name="Kaster A.K."/>
            <person name="Rohde M."/>
            <person name="Wiegand S."/>
            <person name="Jogler C."/>
        </authorList>
    </citation>
    <scope>NUCLEOTIDE SEQUENCE [LARGE SCALE GENOMIC DNA]</scope>
    <source>
        <strain evidence="9 10">NH11</strain>
    </source>
</reference>
<dbReference type="OrthoDB" id="9802795at2"/>
<evidence type="ECO:0000256" key="1">
    <source>
        <dbReference type="ARBA" id="ARBA00022490"/>
    </source>
</evidence>
<organism evidence="9 10">
    <name type="scientific">Fuerstiella marisgermanici</name>
    <dbReference type="NCBI Taxonomy" id="1891926"/>
    <lineage>
        <taxon>Bacteria</taxon>
        <taxon>Pseudomonadati</taxon>
        <taxon>Planctomycetota</taxon>
        <taxon>Planctomycetia</taxon>
        <taxon>Planctomycetales</taxon>
        <taxon>Planctomycetaceae</taxon>
        <taxon>Fuerstiella</taxon>
    </lineage>
</organism>
<feature type="domain" description="Exonuclease VII large subunit C-terminal" evidence="7">
    <location>
        <begin position="123"/>
        <end position="341"/>
    </location>
</feature>
<dbReference type="GO" id="GO:0009318">
    <property type="term" value="C:exodeoxyribonuclease VII complex"/>
    <property type="evidence" value="ECO:0007669"/>
    <property type="project" value="UniProtKB-UniRule"/>
</dbReference>
<evidence type="ECO:0000259" key="8">
    <source>
        <dbReference type="Pfam" id="PF13742"/>
    </source>
</evidence>
<feature type="domain" description="OB-fold nucleic acid binding" evidence="8">
    <location>
        <begin position="7"/>
        <end position="99"/>
    </location>
</feature>
<dbReference type="GO" id="GO:0005737">
    <property type="term" value="C:cytoplasm"/>
    <property type="evidence" value="ECO:0007669"/>
    <property type="project" value="UniProtKB-SubCell"/>
</dbReference>
<comment type="catalytic activity">
    <reaction evidence="5 6">
        <text>Exonucleolytic cleavage in either 5'- to 3'- or 3'- to 5'-direction to yield nucleoside 5'-phosphates.</text>
        <dbReference type="EC" id="3.1.11.6"/>
    </reaction>
</comment>
<dbReference type="InterPro" id="IPR003753">
    <property type="entry name" value="Exonuc_VII_L"/>
</dbReference>
<comment type="similarity">
    <text evidence="5 6">Belongs to the XseA family.</text>
</comment>
<comment type="function">
    <text evidence="5">Bidirectionally degrades single-stranded DNA into large acid-insoluble oligonucleotides, which are then degraded further into small acid-soluble oligonucleotides.</text>
</comment>
<dbReference type="CDD" id="cd04489">
    <property type="entry name" value="ExoVII_LU_OBF"/>
    <property type="match status" value="1"/>
</dbReference>
<dbReference type="KEGG" id="fmr:Fuma_06373"/>
<keyword evidence="10" id="KW-1185">Reference proteome</keyword>
<dbReference type="PANTHER" id="PTHR30008:SF0">
    <property type="entry name" value="EXODEOXYRIBONUCLEASE 7 LARGE SUBUNIT"/>
    <property type="match status" value="1"/>
</dbReference>
<keyword evidence="1 5" id="KW-0963">Cytoplasm</keyword>
<evidence type="ECO:0000256" key="2">
    <source>
        <dbReference type="ARBA" id="ARBA00022722"/>
    </source>
</evidence>
<keyword evidence="2 5" id="KW-0540">Nuclease</keyword>
<accession>A0A1P8WRL8</accession>
<evidence type="ECO:0000259" key="7">
    <source>
        <dbReference type="Pfam" id="PF02601"/>
    </source>
</evidence>
<sequence length="402" mass="43734">MSGMPTISVTELVTAFKEIVESTLPPVCVEAEISNCKRSAAGHVYLTLKDENSEIGAVIWRSTAERLKFRPKDGLQVLATGSLQVYVARGTCQFIITKLQPQGVGELELALRQLKEKLELEGLFAPERKRSLPRFPRRIALVTSPTSAAVKDMIQVMTRRWPSVNLIIVPVPVQGDQAAPRIAAGLRAAAKIPDVDVIITGRGGGSLEDLWPFNEEGVARAIAASPIPVVSAVGHEIDVSIADLVADRRALTPSEAGELVVPSADEFRQDLRNTASRIYRVLTGRVERLRLTLQAIESRSIFQRPTTLIDERRQRCDDLGASAERAMRLKVERLNQQLATTAAALDALSPIKVLARGYSLTTKADGILIRSVADVAEGTELETRLPDGMVRSEVIAVATSEP</sequence>
<dbReference type="InterPro" id="IPR025824">
    <property type="entry name" value="OB-fold_nuc-bd_dom"/>
</dbReference>
<dbReference type="NCBIfam" id="TIGR00237">
    <property type="entry name" value="xseA"/>
    <property type="match status" value="1"/>
</dbReference>
<comment type="subunit">
    <text evidence="5">Heterooligomer composed of large and small subunits.</text>
</comment>
<name>A0A1P8WRL8_9PLAN</name>
<dbReference type="HAMAP" id="MF_00378">
    <property type="entry name" value="Exonuc_7_L"/>
    <property type="match status" value="1"/>
</dbReference>
<gene>
    <name evidence="5 9" type="primary">xseA</name>
    <name evidence="9" type="ORF">Fuma_06373</name>
</gene>
<evidence type="ECO:0000313" key="10">
    <source>
        <dbReference type="Proteomes" id="UP000187735"/>
    </source>
</evidence>
<evidence type="ECO:0000256" key="4">
    <source>
        <dbReference type="ARBA" id="ARBA00022839"/>
    </source>
</evidence>
<dbReference type="GO" id="GO:0003676">
    <property type="term" value="F:nucleic acid binding"/>
    <property type="evidence" value="ECO:0007669"/>
    <property type="project" value="InterPro"/>
</dbReference>
<evidence type="ECO:0000256" key="6">
    <source>
        <dbReference type="RuleBase" id="RU004355"/>
    </source>
</evidence>